<gene>
    <name evidence="2" type="ORF">JCM15093_2144</name>
</gene>
<feature type="transmembrane region" description="Helical" evidence="1">
    <location>
        <begin position="71"/>
        <end position="94"/>
    </location>
</feature>
<accession>A0A069D3E2</accession>
<keyword evidence="1" id="KW-0472">Membrane</keyword>
<dbReference type="EMBL" id="BAJS01000011">
    <property type="protein sequence ID" value="GAK36937.1"/>
    <property type="molecule type" value="Genomic_DNA"/>
</dbReference>
<keyword evidence="1" id="KW-1133">Transmembrane helix</keyword>
<comment type="caution">
    <text evidence="2">The sequence shown here is derived from an EMBL/GenBank/DDBJ whole genome shotgun (WGS) entry which is preliminary data.</text>
</comment>
<dbReference type="AlphaFoldDB" id="A0A069D3E2"/>
<protein>
    <submittedName>
        <fullName evidence="2">Uncharacterized protein</fullName>
    </submittedName>
</protein>
<keyword evidence="1" id="KW-0812">Transmembrane</keyword>
<proteinExistence type="predicted"/>
<evidence type="ECO:0000256" key="1">
    <source>
        <dbReference type="SAM" id="Phobius"/>
    </source>
</evidence>
<dbReference type="RefSeq" id="WP_024996726.1">
    <property type="nucleotide sequence ID" value="NZ_ATZI01000008.1"/>
</dbReference>
<keyword evidence="3" id="KW-1185">Reference proteome</keyword>
<dbReference type="OrthoDB" id="1098521at2"/>
<name>A0A069D3E2_9BACE</name>
<dbReference type="Proteomes" id="UP000027601">
    <property type="component" value="Unassembled WGS sequence"/>
</dbReference>
<dbReference type="eggNOG" id="COG1413">
    <property type="taxonomic scope" value="Bacteria"/>
</dbReference>
<reference evidence="2 3" key="1">
    <citation type="journal article" date="2015" name="Microbes Environ.">
        <title>Distribution and evolution of nitrogen fixation genes in the phylum bacteroidetes.</title>
        <authorList>
            <person name="Inoue J."/>
            <person name="Oshima K."/>
            <person name="Suda W."/>
            <person name="Sakamoto M."/>
            <person name="Iino T."/>
            <person name="Noda S."/>
            <person name="Hongoh Y."/>
            <person name="Hattori M."/>
            <person name="Ohkuma M."/>
        </authorList>
    </citation>
    <scope>NUCLEOTIDE SEQUENCE [LARGE SCALE GENOMIC DNA]</scope>
    <source>
        <strain evidence="2 3">JCM 15093</strain>
    </source>
</reference>
<sequence length="140" mass="16098">MNIDSLINKYFEGATTSEEERYLRRFFAEEPIPDHLKVYRPLFAYFEQEIEQNKNNKPTTLSVRKTKKHGWYVASGIAAGLLLAITVAGMYKYYSNNTDCYVIIDGKRYTDAQLAKEEAQAAFQDVAISEDEVFASLFNE</sequence>
<dbReference type="STRING" id="1121097.GCA_000428125_02131"/>
<evidence type="ECO:0000313" key="3">
    <source>
        <dbReference type="Proteomes" id="UP000027601"/>
    </source>
</evidence>
<evidence type="ECO:0000313" key="2">
    <source>
        <dbReference type="EMBL" id="GAK36937.1"/>
    </source>
</evidence>
<organism evidence="2 3">
    <name type="scientific">Bacteroides graminisolvens DSM 19988 = JCM 15093</name>
    <dbReference type="NCBI Taxonomy" id="1121097"/>
    <lineage>
        <taxon>Bacteria</taxon>
        <taxon>Pseudomonadati</taxon>
        <taxon>Bacteroidota</taxon>
        <taxon>Bacteroidia</taxon>
        <taxon>Bacteroidales</taxon>
        <taxon>Bacteroidaceae</taxon>
        <taxon>Bacteroides</taxon>
    </lineage>
</organism>